<dbReference type="GeneID" id="94351628"/>
<organism evidence="1 2">
    <name type="scientific">Bremia lactucae</name>
    <name type="common">Lettuce downy mildew</name>
    <dbReference type="NCBI Taxonomy" id="4779"/>
    <lineage>
        <taxon>Eukaryota</taxon>
        <taxon>Sar</taxon>
        <taxon>Stramenopiles</taxon>
        <taxon>Oomycota</taxon>
        <taxon>Peronosporomycetes</taxon>
        <taxon>Peronosporales</taxon>
        <taxon>Peronosporaceae</taxon>
        <taxon>Bremia</taxon>
    </lineage>
</organism>
<dbReference type="AlphaFoldDB" id="A0A976NZF1"/>
<protein>
    <submittedName>
        <fullName evidence="1">Uncharacterized protein</fullName>
    </submittedName>
</protein>
<comment type="caution">
    <text evidence="1">The sequence shown here is derived from an EMBL/GenBank/DDBJ whole genome shotgun (WGS) entry which is preliminary data.</text>
</comment>
<dbReference type="EMBL" id="SHOA02000036">
    <property type="protein sequence ID" value="TDH73167.1"/>
    <property type="molecule type" value="Genomic_DNA"/>
</dbReference>
<reference evidence="1 2" key="1">
    <citation type="journal article" date="2021" name="Genome Biol.">
        <title>AFLAP: assembly-free linkage analysis pipeline using k-mers from genome sequencing data.</title>
        <authorList>
            <person name="Fletcher K."/>
            <person name="Zhang L."/>
            <person name="Gil J."/>
            <person name="Han R."/>
            <person name="Cavanaugh K."/>
            <person name="Michelmore R."/>
        </authorList>
    </citation>
    <scope>NUCLEOTIDE SEQUENCE [LARGE SCALE GENOMIC DNA]</scope>
    <source>
        <strain evidence="1 2">SF5</strain>
    </source>
</reference>
<dbReference type="KEGG" id="blac:94351628"/>
<dbReference type="OrthoDB" id="268027at2759"/>
<name>A0A976NZF1_BRELC</name>
<proteinExistence type="predicted"/>
<dbReference type="RefSeq" id="XP_067822666.1">
    <property type="nucleotide sequence ID" value="XM_067965957.1"/>
</dbReference>
<sequence>MRAIAKGKPVVIDKFTHLLKNAVKHKHKVFTNTSYAAEVRQLHALNIPERLEARGVELIDSSTN</sequence>
<evidence type="ECO:0000313" key="1">
    <source>
        <dbReference type="EMBL" id="TDH73167.1"/>
    </source>
</evidence>
<dbReference type="Proteomes" id="UP000294530">
    <property type="component" value="Unassembled WGS sequence"/>
</dbReference>
<gene>
    <name evidence="1" type="ORF">CCR75_007901</name>
</gene>
<keyword evidence="2" id="KW-1185">Reference proteome</keyword>
<accession>A0A976NZF1</accession>
<evidence type="ECO:0000313" key="2">
    <source>
        <dbReference type="Proteomes" id="UP000294530"/>
    </source>
</evidence>